<dbReference type="EMBL" id="JGZI01000009">
    <property type="protein sequence ID" value="KFI82128.1"/>
    <property type="molecule type" value="Genomic_DNA"/>
</dbReference>
<proteinExistence type="predicted"/>
<sequence>MHDGVFCMDGPRRITDLAGKHPHAASHAGIYPYAVYRCQQAEGDVGNSWSYSGKAKSIPIPMHDQDGASAVRSEENP</sequence>
<dbReference type="STRING" id="218140.BPSY_0976"/>
<evidence type="ECO:0000313" key="2">
    <source>
        <dbReference type="EMBL" id="KFI82128.1"/>
    </source>
</evidence>
<feature type="region of interest" description="Disordered" evidence="1">
    <location>
        <begin position="56"/>
        <end position="77"/>
    </location>
</feature>
<evidence type="ECO:0000256" key="1">
    <source>
        <dbReference type="SAM" id="MobiDB-lite"/>
    </source>
</evidence>
<evidence type="ECO:0000313" key="3">
    <source>
        <dbReference type="Proteomes" id="UP000029050"/>
    </source>
</evidence>
<name>A0A087CFS8_9BIFI</name>
<organism evidence="2 3">
    <name type="scientific">Bifidobacterium psychraerophilum</name>
    <dbReference type="NCBI Taxonomy" id="218140"/>
    <lineage>
        <taxon>Bacteria</taxon>
        <taxon>Bacillati</taxon>
        <taxon>Actinomycetota</taxon>
        <taxon>Actinomycetes</taxon>
        <taxon>Bifidobacteriales</taxon>
        <taxon>Bifidobacteriaceae</taxon>
        <taxon>Bifidobacterium</taxon>
    </lineage>
</organism>
<keyword evidence="3" id="KW-1185">Reference proteome</keyword>
<comment type="caution">
    <text evidence="2">The sequence shown here is derived from an EMBL/GenBank/DDBJ whole genome shotgun (WGS) entry which is preliminary data.</text>
</comment>
<accession>A0A087CFS8</accession>
<dbReference type="AlphaFoldDB" id="A0A087CFS8"/>
<gene>
    <name evidence="2" type="ORF">BPSY_0976</name>
</gene>
<dbReference type="Proteomes" id="UP000029050">
    <property type="component" value="Unassembled WGS sequence"/>
</dbReference>
<protein>
    <submittedName>
        <fullName evidence="2">Uncharacterized protein</fullName>
    </submittedName>
</protein>
<reference evidence="2 3" key="1">
    <citation type="submission" date="2014-03" db="EMBL/GenBank/DDBJ databases">
        <title>Genomics of Bifidobacteria.</title>
        <authorList>
            <person name="Ventura M."/>
            <person name="Milani C."/>
            <person name="Lugli G.A."/>
        </authorList>
    </citation>
    <scope>NUCLEOTIDE SEQUENCE [LARGE SCALE GENOMIC DNA]</scope>
    <source>
        <strain evidence="2 3">LMG 21775</strain>
    </source>
</reference>